<keyword evidence="1" id="KW-0472">Membrane</keyword>
<comment type="caution">
    <text evidence="2">The sequence shown here is derived from an EMBL/GenBank/DDBJ whole genome shotgun (WGS) entry which is preliminary data.</text>
</comment>
<evidence type="ECO:0000313" key="3">
    <source>
        <dbReference type="Proteomes" id="UP000012159"/>
    </source>
</evidence>
<protein>
    <submittedName>
        <fullName evidence="2">Uncharacterized protein</fullName>
    </submittedName>
</protein>
<evidence type="ECO:0000256" key="1">
    <source>
        <dbReference type="SAM" id="Phobius"/>
    </source>
</evidence>
<keyword evidence="1" id="KW-0812">Transmembrane</keyword>
<dbReference type="AlphaFoldDB" id="M6WCM2"/>
<gene>
    <name evidence="2" type="ORF">LEP1GSC133_1184</name>
</gene>
<dbReference type="Proteomes" id="UP000012159">
    <property type="component" value="Unassembled WGS sequence"/>
</dbReference>
<accession>M6WCM2</accession>
<evidence type="ECO:0000313" key="2">
    <source>
        <dbReference type="EMBL" id="EMO62959.1"/>
    </source>
</evidence>
<reference evidence="2 3" key="1">
    <citation type="submission" date="2013-01" db="EMBL/GenBank/DDBJ databases">
        <authorList>
            <person name="Harkins D.M."/>
            <person name="Durkin A.S."/>
            <person name="Brinkac L.M."/>
            <person name="Haft D.H."/>
            <person name="Selengut J.D."/>
            <person name="Sanka R."/>
            <person name="DePew J."/>
            <person name="Purushe J."/>
            <person name="Picardeau M."/>
            <person name="Werts C."/>
            <person name="Goarant C."/>
            <person name="Vinetz J.M."/>
            <person name="Sutton G.G."/>
            <person name="Nierman W.C."/>
            <person name="Fouts D.E."/>
        </authorList>
    </citation>
    <scope>NUCLEOTIDE SEQUENCE [LARGE SCALE GENOMIC DNA]</scope>
    <source>
        <strain evidence="2 3">200901868</strain>
    </source>
</reference>
<dbReference type="EMBL" id="AKWF02000070">
    <property type="protein sequence ID" value="EMO62959.1"/>
    <property type="molecule type" value="Genomic_DNA"/>
</dbReference>
<proteinExistence type="predicted"/>
<keyword evidence="1" id="KW-1133">Transmembrane helix</keyword>
<organism evidence="2 3">
    <name type="scientific">Leptospira borgpetersenii serovar Pomona str. 200901868</name>
    <dbReference type="NCBI Taxonomy" id="1192866"/>
    <lineage>
        <taxon>Bacteria</taxon>
        <taxon>Pseudomonadati</taxon>
        <taxon>Spirochaetota</taxon>
        <taxon>Spirochaetia</taxon>
        <taxon>Leptospirales</taxon>
        <taxon>Leptospiraceae</taxon>
        <taxon>Leptospira</taxon>
    </lineage>
</organism>
<name>M6WCM2_LEPBO</name>
<sequence length="84" mass="10347">MDFEKNPRKYDKGLKLRFYFTKVEISDIRNFFKTSHSKTKILLLLLMFLLLDTSVIFFKVHLESLNHICPFHFFIITFFEYKRF</sequence>
<feature type="transmembrane region" description="Helical" evidence="1">
    <location>
        <begin position="41"/>
        <end position="58"/>
    </location>
</feature>